<dbReference type="STRING" id="40148.A0A0D9Z849"/>
<dbReference type="SMART" id="SM00184">
    <property type="entry name" value="RING"/>
    <property type="match status" value="1"/>
</dbReference>
<organism evidence="6">
    <name type="scientific">Oryza glumipatula</name>
    <dbReference type="NCBI Taxonomy" id="40148"/>
    <lineage>
        <taxon>Eukaryota</taxon>
        <taxon>Viridiplantae</taxon>
        <taxon>Streptophyta</taxon>
        <taxon>Embryophyta</taxon>
        <taxon>Tracheophyta</taxon>
        <taxon>Spermatophyta</taxon>
        <taxon>Magnoliopsida</taxon>
        <taxon>Liliopsida</taxon>
        <taxon>Poales</taxon>
        <taxon>Poaceae</taxon>
        <taxon>BOP clade</taxon>
        <taxon>Oryzoideae</taxon>
        <taxon>Oryzeae</taxon>
        <taxon>Oryzinae</taxon>
        <taxon>Oryza</taxon>
    </lineage>
</organism>
<dbReference type="GO" id="GO:0061630">
    <property type="term" value="F:ubiquitin protein ligase activity"/>
    <property type="evidence" value="ECO:0007669"/>
    <property type="project" value="TreeGrafter"/>
</dbReference>
<keyword evidence="3" id="KW-0862">Zinc</keyword>
<evidence type="ECO:0000256" key="1">
    <source>
        <dbReference type="ARBA" id="ARBA00022723"/>
    </source>
</evidence>
<protein>
    <recommendedName>
        <fullName evidence="5">RING-type domain-containing protein</fullName>
    </recommendedName>
</protein>
<accession>A0A0D9Z849</accession>
<name>A0A0D9Z849_9ORYZ</name>
<evidence type="ECO:0000256" key="2">
    <source>
        <dbReference type="ARBA" id="ARBA00022771"/>
    </source>
</evidence>
<evidence type="ECO:0000256" key="4">
    <source>
        <dbReference type="PROSITE-ProRule" id="PRU00175"/>
    </source>
</evidence>
<dbReference type="GO" id="GO:0008270">
    <property type="term" value="F:zinc ion binding"/>
    <property type="evidence" value="ECO:0007669"/>
    <property type="project" value="UniProtKB-KW"/>
</dbReference>
<dbReference type="InterPro" id="IPR001841">
    <property type="entry name" value="Znf_RING"/>
</dbReference>
<proteinExistence type="predicted"/>
<evidence type="ECO:0000259" key="5">
    <source>
        <dbReference type="PROSITE" id="PS50089"/>
    </source>
</evidence>
<dbReference type="HOGENOM" id="CLU_1290757_0_0_1"/>
<dbReference type="PANTHER" id="PTHR15710">
    <property type="entry name" value="E3 UBIQUITIN-PROTEIN LIGASE PRAJA"/>
    <property type="match status" value="1"/>
</dbReference>
<dbReference type="GO" id="GO:0016567">
    <property type="term" value="P:protein ubiquitination"/>
    <property type="evidence" value="ECO:0007669"/>
    <property type="project" value="TreeGrafter"/>
</dbReference>
<feature type="domain" description="RING-type" evidence="5">
    <location>
        <begin position="52"/>
        <end position="93"/>
    </location>
</feature>
<dbReference type="Proteomes" id="UP000026961">
    <property type="component" value="Chromosome 3"/>
</dbReference>
<sequence>MPSTTYSATSSTTIPSSSAAAAAAAPTCASSRAAIVEAPRDDVDDGQEQDNCAICLDRDDTAAAEWKETPSGHRFHGGCLDKWLEAAHATCPMSTAVVVQPVTPVLLRTLCNGLKPLGYIKISEATREASAPNLAPPMYSTGGHLHPFPRQATAVKAARGWSDLATQGPNLAYLQRGAGVSPAGEAGSPIALVATAGCGGEGTEMDDRIWPHKV</sequence>
<evidence type="ECO:0000313" key="7">
    <source>
        <dbReference type="Proteomes" id="UP000026961"/>
    </source>
</evidence>
<dbReference type="SUPFAM" id="SSF57850">
    <property type="entry name" value="RING/U-box"/>
    <property type="match status" value="1"/>
</dbReference>
<keyword evidence="1" id="KW-0479">Metal-binding</keyword>
<dbReference type="PROSITE" id="PS50089">
    <property type="entry name" value="ZF_RING_2"/>
    <property type="match status" value="1"/>
</dbReference>
<dbReference type="AlphaFoldDB" id="A0A0D9Z849"/>
<dbReference type="EnsemblPlants" id="OGLUM03G20070.1">
    <property type="protein sequence ID" value="OGLUM03G20070.1"/>
    <property type="gene ID" value="OGLUM03G20070"/>
</dbReference>
<keyword evidence="2 4" id="KW-0863">Zinc-finger</keyword>
<reference evidence="6" key="2">
    <citation type="submission" date="2018-05" db="EMBL/GenBank/DDBJ databases">
        <title>OgluRS3 (Oryza glumaepatula Reference Sequence Version 3).</title>
        <authorList>
            <person name="Zhang J."/>
            <person name="Kudrna D."/>
            <person name="Lee S."/>
            <person name="Talag J."/>
            <person name="Welchert J."/>
            <person name="Wing R.A."/>
        </authorList>
    </citation>
    <scope>NUCLEOTIDE SEQUENCE [LARGE SCALE GENOMIC DNA]</scope>
</reference>
<dbReference type="Gramene" id="OGLUM03G20070.1">
    <property type="protein sequence ID" value="OGLUM03G20070.1"/>
    <property type="gene ID" value="OGLUM03G20070"/>
</dbReference>
<dbReference type="PANTHER" id="PTHR15710:SF132">
    <property type="entry name" value="E3 UBIQUITIN-PROTEIN LIGASE MPSR1"/>
    <property type="match status" value="1"/>
</dbReference>
<dbReference type="InterPro" id="IPR013083">
    <property type="entry name" value="Znf_RING/FYVE/PHD"/>
</dbReference>
<evidence type="ECO:0000313" key="6">
    <source>
        <dbReference type="EnsemblPlants" id="OGLUM03G20070.1"/>
    </source>
</evidence>
<evidence type="ECO:0000256" key="3">
    <source>
        <dbReference type="ARBA" id="ARBA00022833"/>
    </source>
</evidence>
<reference evidence="6" key="1">
    <citation type="submission" date="2015-04" db="UniProtKB">
        <authorList>
            <consortium name="EnsemblPlants"/>
        </authorList>
    </citation>
    <scope>IDENTIFICATION</scope>
</reference>
<keyword evidence="7" id="KW-1185">Reference proteome</keyword>
<dbReference type="Pfam" id="PF13639">
    <property type="entry name" value="zf-RING_2"/>
    <property type="match status" value="1"/>
</dbReference>
<dbReference type="GO" id="GO:0005737">
    <property type="term" value="C:cytoplasm"/>
    <property type="evidence" value="ECO:0007669"/>
    <property type="project" value="TreeGrafter"/>
</dbReference>
<dbReference type="Gene3D" id="3.30.40.10">
    <property type="entry name" value="Zinc/RING finger domain, C3HC4 (zinc finger)"/>
    <property type="match status" value="1"/>
</dbReference>
<dbReference type="CDD" id="cd16448">
    <property type="entry name" value="RING-H2"/>
    <property type="match status" value="1"/>
</dbReference>